<dbReference type="EMBL" id="HBFE01002613">
    <property type="protein sequence ID" value="CAD8725651.1"/>
    <property type="molecule type" value="Transcribed_RNA"/>
</dbReference>
<name>A0A7S0T9L4_9RHOD</name>
<feature type="compositionally biased region" description="Basic and acidic residues" evidence="1">
    <location>
        <begin position="136"/>
        <end position="176"/>
    </location>
</feature>
<feature type="compositionally biased region" description="Low complexity" evidence="1">
    <location>
        <begin position="114"/>
        <end position="134"/>
    </location>
</feature>
<organism evidence="2">
    <name type="scientific">Erythrolobus madagascarensis</name>
    <dbReference type="NCBI Taxonomy" id="708628"/>
    <lineage>
        <taxon>Eukaryota</taxon>
        <taxon>Rhodophyta</taxon>
        <taxon>Bangiophyceae</taxon>
        <taxon>Porphyridiales</taxon>
        <taxon>Porphyridiaceae</taxon>
        <taxon>Erythrolobus</taxon>
    </lineage>
</organism>
<protein>
    <submittedName>
        <fullName evidence="2">Uncharacterized protein</fullName>
    </submittedName>
</protein>
<evidence type="ECO:0000256" key="1">
    <source>
        <dbReference type="SAM" id="MobiDB-lite"/>
    </source>
</evidence>
<dbReference type="AlphaFoldDB" id="A0A7S0T9L4"/>
<accession>A0A7S0T9L4</accession>
<proteinExistence type="predicted"/>
<evidence type="ECO:0000313" key="2">
    <source>
        <dbReference type="EMBL" id="CAD8725651.1"/>
    </source>
</evidence>
<sequence>MIVLNEAMLAKISAKKQADQAKQRGGEDTINKTHHSNQSADAASRKRLIQASSSDRDDTPMKRQGSFNSLKSAERIVRVEDSTHSNEASENSIKTPPAPVVRKPVTLAEKLAAKRAAQKSAAATSGAGATASTGREALEGSMQERKLQLENADVSRAREGVSEEHNKDSVEPKVSSKELNVVPGQVACEKVDEAVDPAADVAEMKEVSPSLGESGS</sequence>
<feature type="compositionally biased region" description="Basic and acidic residues" evidence="1">
    <location>
        <begin position="72"/>
        <end position="84"/>
    </location>
</feature>
<feature type="region of interest" description="Disordered" evidence="1">
    <location>
        <begin position="13"/>
        <end position="178"/>
    </location>
</feature>
<feature type="compositionally biased region" description="Basic and acidic residues" evidence="1">
    <location>
        <begin position="16"/>
        <end position="31"/>
    </location>
</feature>
<feature type="compositionally biased region" description="Polar residues" evidence="1">
    <location>
        <begin position="85"/>
        <end position="94"/>
    </location>
</feature>
<reference evidence="2" key="1">
    <citation type="submission" date="2021-01" db="EMBL/GenBank/DDBJ databases">
        <authorList>
            <person name="Corre E."/>
            <person name="Pelletier E."/>
            <person name="Niang G."/>
            <person name="Scheremetjew M."/>
            <person name="Finn R."/>
            <person name="Kale V."/>
            <person name="Holt S."/>
            <person name="Cochrane G."/>
            <person name="Meng A."/>
            <person name="Brown T."/>
            <person name="Cohen L."/>
        </authorList>
    </citation>
    <scope>NUCLEOTIDE SEQUENCE</scope>
    <source>
        <strain evidence="2">CCMP3276</strain>
    </source>
</reference>
<gene>
    <name evidence="2" type="ORF">EMAD1354_LOCUS1731</name>
</gene>